<dbReference type="EMBL" id="BSOG01000006">
    <property type="protein sequence ID" value="GLR14889.1"/>
    <property type="molecule type" value="Genomic_DNA"/>
</dbReference>
<feature type="transmembrane region" description="Helical" evidence="1">
    <location>
        <begin position="220"/>
        <end position="242"/>
    </location>
</feature>
<evidence type="ECO:0000313" key="2">
    <source>
        <dbReference type="EMBL" id="GLR14889.1"/>
    </source>
</evidence>
<protein>
    <submittedName>
        <fullName evidence="2">Uncharacterized protein</fullName>
    </submittedName>
</protein>
<dbReference type="RefSeq" id="WP_284197962.1">
    <property type="nucleotide sequence ID" value="NZ_BSOG01000006.1"/>
</dbReference>
<comment type="caution">
    <text evidence="2">The sequence shown here is derived from an EMBL/GenBank/DDBJ whole genome shotgun (WGS) entry which is preliminary data.</text>
</comment>
<sequence>MAGSRTYRPLAQVRAVGGPYVDQVVADFRALPVEAAQLPRYGEAAALANNSDTLDWQQLFTLELWVVQLMPLYQLEQRAGILGQLFHQTAAALPDPARADYEPRLRAWALNLQSERQWAFRKNLLREQEAWRLRRRLAATLWAVTAIAVLVSWSGMLFGWQGLALLSMVAWLGISGGYASIARRAQSPGPSQGGDASQGTALGNLCALDVGQDSVVQGMLLAGLFALVGYSLLASGLFTQLFSPALNASLIPQFKSGDWPSIPLPTGGHELAKLAVWSFLFGFAERLVPDVLDRLTGKLKPSKPGK</sequence>
<organism evidence="2 3">
    <name type="scientific">Chitinimonas prasina</name>
    <dbReference type="NCBI Taxonomy" id="1434937"/>
    <lineage>
        <taxon>Bacteria</taxon>
        <taxon>Pseudomonadati</taxon>
        <taxon>Pseudomonadota</taxon>
        <taxon>Betaproteobacteria</taxon>
        <taxon>Neisseriales</taxon>
        <taxon>Chitinibacteraceae</taxon>
        <taxon>Chitinimonas</taxon>
    </lineage>
</organism>
<keyword evidence="1" id="KW-1133">Transmembrane helix</keyword>
<accession>A0ABQ5YJU2</accession>
<proteinExistence type="predicted"/>
<keyword evidence="1" id="KW-0472">Membrane</keyword>
<feature type="transmembrane region" description="Helical" evidence="1">
    <location>
        <begin position="137"/>
        <end position="156"/>
    </location>
</feature>
<keyword evidence="3" id="KW-1185">Reference proteome</keyword>
<name>A0ABQ5YJU2_9NEIS</name>
<reference evidence="3" key="1">
    <citation type="journal article" date="2019" name="Int. J. Syst. Evol. Microbiol.">
        <title>The Global Catalogue of Microorganisms (GCM) 10K type strain sequencing project: providing services to taxonomists for standard genome sequencing and annotation.</title>
        <authorList>
            <consortium name="The Broad Institute Genomics Platform"/>
            <consortium name="The Broad Institute Genome Sequencing Center for Infectious Disease"/>
            <person name="Wu L."/>
            <person name="Ma J."/>
        </authorList>
    </citation>
    <scope>NUCLEOTIDE SEQUENCE [LARGE SCALE GENOMIC DNA]</scope>
    <source>
        <strain evidence="3">NBRC 110044</strain>
    </source>
</reference>
<gene>
    <name evidence="2" type="ORF">GCM10007907_36790</name>
</gene>
<keyword evidence="1" id="KW-0812">Transmembrane</keyword>
<evidence type="ECO:0000256" key="1">
    <source>
        <dbReference type="SAM" id="Phobius"/>
    </source>
</evidence>
<dbReference type="Proteomes" id="UP001156706">
    <property type="component" value="Unassembled WGS sequence"/>
</dbReference>
<evidence type="ECO:0000313" key="3">
    <source>
        <dbReference type="Proteomes" id="UP001156706"/>
    </source>
</evidence>